<feature type="compositionally biased region" description="Polar residues" evidence="6">
    <location>
        <begin position="310"/>
        <end position="319"/>
    </location>
</feature>
<feature type="domain" description="Peptidase S1" evidence="8">
    <location>
        <begin position="564"/>
        <end position="804"/>
    </location>
</feature>
<evidence type="ECO:0000256" key="1">
    <source>
        <dbReference type="ARBA" id="ARBA00022670"/>
    </source>
</evidence>
<comment type="caution">
    <text evidence="9">The sequence shown here is derived from an EMBL/GenBank/DDBJ whole genome shotgun (WGS) entry which is preliminary data.</text>
</comment>
<feature type="signal peptide" evidence="7">
    <location>
        <begin position="1"/>
        <end position="22"/>
    </location>
</feature>
<proteinExistence type="predicted"/>
<sequence>MQILKVSKILLFIFIGIPWTHSSRTRHMYGGKVLNIAPKACTSSEFPGIVGTCMISLECQQRSGTVIGACRDGHLFGACCSDAAAELPTAEPLKNASSTTPLPPQPPKDHLHQSFKIPQSLLDLAIFSIASDKQDHKEGESDDPSNNSVTTDNPIVEISTMTMSGHNNTLRNVTPAIVPTQSTTPIPTTTTISTITQAKVVHTTTTTIPTTTTPTIRTTTTAASTSHAHPISQETSTTKQTTTSKKPSTEPTTKFTYGKIKYSPRPVKLRSTTEKMIWTRPPTTEASYSIFTSSTEDEDDEEIGNEISKRSPQPNTASTIMLSASSGSVETSTLPVQQPPLSNEEVATTLIAPTISENSLTTLLVDVTAKPIDTPITTEKVSSTSTTKSTPTNTYTTTANFASSLAPKTNSAKQSRLSNEIDDDDSESSSSAGWDNKINEFVNQVVAGIATELDKSNIDDVVFKPSSPSTRKTTTTTTTATPPLKKKGNKNSTKSKHSSKSKNSTSNKKKNVVQTTKRIPSKNKTKKPSKKKVSPPSESVEIERDVLDYREVCGVRPLARHSRIVGGNPSIHGNWPWMALVKETVWWGIFSKIKCGGVLIDDRHVLTAGHCQPQQTGTLSVVLGVTDSDHPSSHAVTKAVRRVIRHPQFNQRSYENDIAILELDTPVQFQPHIVPICLPDIKENFVGKKGFVTGMGLLKHDGERPSMLYEVDVPILNNTDCQKMFRKSGNMKPIKPSFICAGYRRGRKDSCGGDSGGPLSVKRNNGQWVLAGTVSHGIKCAVANQPGIYMRATWYLPWIEKVLRSARSDLPKCHGPPPVCERPQARSGGLMDTLFRIFRIARRLWKTRK</sequence>
<keyword evidence="3 5" id="KW-0720">Serine protease</keyword>
<dbReference type="InterPro" id="IPR033116">
    <property type="entry name" value="TRYPSIN_SER"/>
</dbReference>
<dbReference type="Gene3D" id="2.40.10.10">
    <property type="entry name" value="Trypsin-like serine proteases"/>
    <property type="match status" value="1"/>
</dbReference>
<feature type="region of interest" description="Disordered" evidence="6">
    <location>
        <begin position="133"/>
        <end position="152"/>
    </location>
</feature>
<dbReference type="PRINTS" id="PR00722">
    <property type="entry name" value="CHYMOTRYPSIN"/>
</dbReference>
<feature type="compositionally biased region" description="Acidic residues" evidence="6">
    <location>
        <begin position="295"/>
        <end position="304"/>
    </location>
</feature>
<dbReference type="GO" id="GO:0006508">
    <property type="term" value="P:proteolysis"/>
    <property type="evidence" value="ECO:0007669"/>
    <property type="project" value="UniProtKB-KW"/>
</dbReference>
<feature type="region of interest" description="Disordered" evidence="6">
    <location>
        <begin position="292"/>
        <end position="319"/>
    </location>
</feature>
<dbReference type="Proteomes" id="UP000198287">
    <property type="component" value="Unassembled WGS sequence"/>
</dbReference>
<dbReference type="OrthoDB" id="93664at2759"/>
<dbReference type="PROSITE" id="PS00135">
    <property type="entry name" value="TRYPSIN_SER"/>
    <property type="match status" value="1"/>
</dbReference>
<evidence type="ECO:0000256" key="5">
    <source>
        <dbReference type="RuleBase" id="RU363034"/>
    </source>
</evidence>
<dbReference type="OMA" id="CCKIDEE"/>
<dbReference type="PROSITE" id="PS00134">
    <property type="entry name" value="TRYPSIN_HIS"/>
    <property type="match status" value="1"/>
</dbReference>
<name>A0A226EY55_FOLCA</name>
<feature type="compositionally biased region" description="Low complexity" evidence="6">
    <location>
        <begin position="220"/>
        <end position="254"/>
    </location>
</feature>
<feature type="compositionally biased region" description="Polar residues" evidence="6">
    <location>
        <begin position="406"/>
        <end position="418"/>
    </location>
</feature>
<keyword evidence="7" id="KW-0732">Signal</keyword>
<feature type="compositionally biased region" description="Basic residues" evidence="6">
    <location>
        <begin position="484"/>
        <end position="500"/>
    </location>
</feature>
<reference evidence="9 10" key="1">
    <citation type="submission" date="2015-12" db="EMBL/GenBank/DDBJ databases">
        <title>The genome of Folsomia candida.</title>
        <authorList>
            <person name="Faddeeva A."/>
            <person name="Derks M.F."/>
            <person name="Anvar Y."/>
            <person name="Smit S."/>
            <person name="Van Straalen N."/>
            <person name="Roelofs D."/>
        </authorList>
    </citation>
    <scope>NUCLEOTIDE SEQUENCE [LARGE SCALE GENOMIC DNA]</scope>
    <source>
        <strain evidence="9 10">VU population</strain>
        <tissue evidence="9">Whole body</tissue>
    </source>
</reference>
<dbReference type="InterPro" id="IPR001314">
    <property type="entry name" value="Peptidase_S1A"/>
</dbReference>
<evidence type="ECO:0000313" key="9">
    <source>
        <dbReference type="EMBL" id="OXA62130.1"/>
    </source>
</evidence>
<evidence type="ECO:0000256" key="7">
    <source>
        <dbReference type="SAM" id="SignalP"/>
    </source>
</evidence>
<feature type="compositionally biased region" description="Low complexity" evidence="6">
    <location>
        <begin position="464"/>
        <end position="483"/>
    </location>
</feature>
<feature type="region of interest" description="Disordered" evidence="6">
    <location>
        <begin position="93"/>
        <end position="112"/>
    </location>
</feature>
<dbReference type="STRING" id="158441.A0A226EY55"/>
<evidence type="ECO:0000259" key="8">
    <source>
        <dbReference type="PROSITE" id="PS50240"/>
    </source>
</evidence>
<keyword evidence="4" id="KW-1015">Disulfide bond</keyword>
<feature type="compositionally biased region" description="Basic residues" evidence="6">
    <location>
        <begin position="519"/>
        <end position="533"/>
    </location>
</feature>
<organism evidence="9 10">
    <name type="scientific">Folsomia candida</name>
    <name type="common">Springtail</name>
    <dbReference type="NCBI Taxonomy" id="158441"/>
    <lineage>
        <taxon>Eukaryota</taxon>
        <taxon>Metazoa</taxon>
        <taxon>Ecdysozoa</taxon>
        <taxon>Arthropoda</taxon>
        <taxon>Hexapoda</taxon>
        <taxon>Collembola</taxon>
        <taxon>Entomobryomorpha</taxon>
        <taxon>Isotomoidea</taxon>
        <taxon>Isotomidae</taxon>
        <taxon>Proisotominae</taxon>
        <taxon>Folsomia</taxon>
    </lineage>
</organism>
<feature type="region of interest" description="Disordered" evidence="6">
    <location>
        <begin position="220"/>
        <end position="256"/>
    </location>
</feature>
<protein>
    <submittedName>
        <fullName evidence="9">Serine proteinase stubble</fullName>
    </submittedName>
</protein>
<dbReference type="InterPro" id="IPR009003">
    <property type="entry name" value="Peptidase_S1_PA"/>
</dbReference>
<evidence type="ECO:0000256" key="2">
    <source>
        <dbReference type="ARBA" id="ARBA00022801"/>
    </source>
</evidence>
<keyword evidence="1 5" id="KW-0645">Protease</keyword>
<dbReference type="GO" id="GO:0004252">
    <property type="term" value="F:serine-type endopeptidase activity"/>
    <property type="evidence" value="ECO:0007669"/>
    <property type="project" value="InterPro"/>
</dbReference>
<keyword evidence="2 5" id="KW-0378">Hydrolase</keyword>
<evidence type="ECO:0000256" key="6">
    <source>
        <dbReference type="SAM" id="MobiDB-lite"/>
    </source>
</evidence>
<evidence type="ECO:0000256" key="4">
    <source>
        <dbReference type="ARBA" id="ARBA00023157"/>
    </source>
</evidence>
<dbReference type="Pfam" id="PF00089">
    <property type="entry name" value="Trypsin"/>
    <property type="match status" value="1"/>
</dbReference>
<dbReference type="InterPro" id="IPR018114">
    <property type="entry name" value="TRYPSIN_HIS"/>
</dbReference>
<gene>
    <name evidence="9" type="ORF">Fcan01_01736</name>
</gene>
<dbReference type="SMART" id="SM00020">
    <property type="entry name" value="Tryp_SPc"/>
    <property type="match status" value="1"/>
</dbReference>
<dbReference type="InterPro" id="IPR043504">
    <property type="entry name" value="Peptidase_S1_PA_chymotrypsin"/>
</dbReference>
<accession>A0A226EY55</accession>
<dbReference type="CDD" id="cd00190">
    <property type="entry name" value="Tryp_SPc"/>
    <property type="match status" value="1"/>
</dbReference>
<dbReference type="EMBL" id="LNIX01000001">
    <property type="protein sequence ID" value="OXA62130.1"/>
    <property type="molecule type" value="Genomic_DNA"/>
</dbReference>
<keyword evidence="10" id="KW-1185">Reference proteome</keyword>
<dbReference type="InterPro" id="IPR001254">
    <property type="entry name" value="Trypsin_dom"/>
</dbReference>
<feature type="region of interest" description="Disordered" evidence="6">
    <location>
        <begin position="460"/>
        <end position="541"/>
    </location>
</feature>
<evidence type="ECO:0000313" key="10">
    <source>
        <dbReference type="Proteomes" id="UP000198287"/>
    </source>
</evidence>
<dbReference type="PANTHER" id="PTHR24253">
    <property type="entry name" value="TRANSMEMBRANE PROTEASE SERINE"/>
    <property type="match status" value="1"/>
</dbReference>
<dbReference type="PANTHER" id="PTHR24253:SF145">
    <property type="entry name" value="SERINE PROTEASE FILZIG"/>
    <property type="match status" value="1"/>
</dbReference>
<dbReference type="SUPFAM" id="SSF50494">
    <property type="entry name" value="Trypsin-like serine proteases"/>
    <property type="match status" value="1"/>
</dbReference>
<dbReference type="FunFam" id="2.40.10.10:FF:000006">
    <property type="entry name" value="Serine proteinase stubble"/>
    <property type="match status" value="1"/>
</dbReference>
<feature type="region of interest" description="Disordered" evidence="6">
    <location>
        <begin position="405"/>
        <end position="434"/>
    </location>
</feature>
<feature type="chain" id="PRO_5012940354" evidence="7">
    <location>
        <begin position="23"/>
        <end position="849"/>
    </location>
</feature>
<evidence type="ECO:0000256" key="3">
    <source>
        <dbReference type="ARBA" id="ARBA00022825"/>
    </source>
</evidence>
<dbReference type="AlphaFoldDB" id="A0A226EY55"/>
<dbReference type="PROSITE" id="PS50240">
    <property type="entry name" value="TRYPSIN_DOM"/>
    <property type="match status" value="1"/>
</dbReference>